<comment type="caution">
    <text evidence="3">The sequence shown here is derived from an EMBL/GenBank/DDBJ whole genome shotgun (WGS) entry which is preliminary data.</text>
</comment>
<proteinExistence type="predicted"/>
<evidence type="ECO:0000256" key="2">
    <source>
        <dbReference type="SAM" id="MobiDB-lite"/>
    </source>
</evidence>
<keyword evidence="4" id="KW-1185">Reference proteome</keyword>
<dbReference type="EMBL" id="JAUIZM010000008">
    <property type="protein sequence ID" value="KAK1368585.1"/>
    <property type="molecule type" value="Genomic_DNA"/>
</dbReference>
<gene>
    <name evidence="3" type="ORF">POM88_034677</name>
</gene>
<dbReference type="AlphaFoldDB" id="A0AAD8HJQ5"/>
<name>A0AAD8HJQ5_9APIA</name>
<protein>
    <submittedName>
        <fullName evidence="3">Uncharacterized protein</fullName>
    </submittedName>
</protein>
<evidence type="ECO:0000313" key="4">
    <source>
        <dbReference type="Proteomes" id="UP001237642"/>
    </source>
</evidence>
<organism evidence="3 4">
    <name type="scientific">Heracleum sosnowskyi</name>
    <dbReference type="NCBI Taxonomy" id="360622"/>
    <lineage>
        <taxon>Eukaryota</taxon>
        <taxon>Viridiplantae</taxon>
        <taxon>Streptophyta</taxon>
        <taxon>Embryophyta</taxon>
        <taxon>Tracheophyta</taxon>
        <taxon>Spermatophyta</taxon>
        <taxon>Magnoliopsida</taxon>
        <taxon>eudicotyledons</taxon>
        <taxon>Gunneridae</taxon>
        <taxon>Pentapetalae</taxon>
        <taxon>asterids</taxon>
        <taxon>campanulids</taxon>
        <taxon>Apiales</taxon>
        <taxon>Apiaceae</taxon>
        <taxon>Apioideae</taxon>
        <taxon>apioid superclade</taxon>
        <taxon>Tordylieae</taxon>
        <taxon>Tordyliinae</taxon>
        <taxon>Heracleum</taxon>
    </lineage>
</organism>
<keyword evidence="1" id="KW-0175">Coiled coil</keyword>
<evidence type="ECO:0000256" key="1">
    <source>
        <dbReference type="SAM" id="Coils"/>
    </source>
</evidence>
<feature type="coiled-coil region" evidence="1">
    <location>
        <begin position="258"/>
        <end position="303"/>
    </location>
</feature>
<sequence>MSLRNRPTLLQSTVKEETTNLRRSSRSTRVRWSLVTNALFEFEGESEEEIPRKNHTRRCNKKRKFLAAKQKQHSPEPPLNSAGHEMPPGETRDGVPEVELPSLLEQEKLMGNEMPLGETRAAGSIVEIPSSPQEEKPKFDLLFLLGKARKPHSQKDDSLKLREHLLNAASVLKFKLVTRLKSSADSLRTKDMIILANRCFNALIELEDDYTSFHSEVKKLIAQHQEVEFAAKDKESWNDIKARYMQQVQSLSSVGEKLSSAQDKLTTAKAKVDALKLKKLELLRILTDELYDEEERVKTLTAERNQFQKCYYDIKVGIGKLDAKKAEASVALKAIVLSVTSSCLYWSFHWDQANGSVIGVSSPAIRKLLHCVHSHLMGIRPQGGQKSLCLVYLVASTVTRRCTIMSLMILPSVNWSTVGDVFQRPRYETDSGWSMLSSGTFVVGAVS</sequence>
<feature type="region of interest" description="Disordered" evidence="2">
    <location>
        <begin position="66"/>
        <end position="91"/>
    </location>
</feature>
<reference evidence="3" key="1">
    <citation type="submission" date="2023-02" db="EMBL/GenBank/DDBJ databases">
        <title>Genome of toxic invasive species Heracleum sosnowskyi carries increased number of genes despite the absence of recent whole-genome duplications.</title>
        <authorList>
            <person name="Schelkunov M."/>
            <person name="Shtratnikova V."/>
            <person name="Makarenko M."/>
            <person name="Klepikova A."/>
            <person name="Omelchenko D."/>
            <person name="Novikova G."/>
            <person name="Obukhova E."/>
            <person name="Bogdanov V."/>
            <person name="Penin A."/>
            <person name="Logacheva M."/>
        </authorList>
    </citation>
    <scope>NUCLEOTIDE SEQUENCE</scope>
    <source>
        <strain evidence="3">Hsosn_3</strain>
        <tissue evidence="3">Leaf</tissue>
    </source>
</reference>
<reference evidence="3" key="2">
    <citation type="submission" date="2023-05" db="EMBL/GenBank/DDBJ databases">
        <authorList>
            <person name="Schelkunov M.I."/>
        </authorList>
    </citation>
    <scope>NUCLEOTIDE SEQUENCE</scope>
    <source>
        <strain evidence="3">Hsosn_3</strain>
        <tissue evidence="3">Leaf</tissue>
    </source>
</reference>
<dbReference type="Proteomes" id="UP001237642">
    <property type="component" value="Unassembled WGS sequence"/>
</dbReference>
<evidence type="ECO:0000313" key="3">
    <source>
        <dbReference type="EMBL" id="KAK1368585.1"/>
    </source>
</evidence>
<accession>A0AAD8HJQ5</accession>